<accession>A0A6A1VKZ3</accession>
<reference evidence="2" key="1">
    <citation type="submission" date="2018-07" db="EMBL/GenBank/DDBJ databases">
        <authorList>
            <person name="Gao Z.-S."/>
            <person name="Jia H.-M."/>
            <person name="Jia H.-J."/>
            <person name="Cai Q.-L."/>
            <person name="Wang Y."/>
            <person name="Zhao H.-B."/>
        </authorList>
    </citation>
    <scope>NUCLEOTIDE SEQUENCE</scope>
    <source>
        <tissue evidence="2">Leaves</tissue>
    </source>
</reference>
<sequence length="311" mass="35241">MVLNGMSLGSLKHFDLSKSERLIETPDFIEVPNLETLHLEGLSSLKVLELPCSRFRDMDSGEGLILKHLSHRITIKFSNDISVPLPNFHRDIVTAFYIRFDGQHYGIKNWDVITAKSRVSTSVCKVLYGSSAAPRILDWFNNISLFSFVTVEMHPDLDNKKKVKGCALFIVYECCSFSSISHFVLGFKADEGPLTRRGITLGAEVFSHLGSIWAYIPANWFLVRGENMDTWSYLKVLVASRTMGVKVKECGVRLVHQHDAMEFYDSITFVYPMGSMDSELLHLLSCYPGIRCCGAEPLEEEEKEVQIRKES</sequence>
<evidence type="ECO:0000313" key="1">
    <source>
        <dbReference type="EMBL" id="KAB1213411.1"/>
    </source>
</evidence>
<dbReference type="EMBL" id="RXIC02000023">
    <property type="protein sequence ID" value="KAB1213414.1"/>
    <property type="molecule type" value="Genomic_DNA"/>
</dbReference>
<proteinExistence type="predicted"/>
<dbReference type="EMBL" id="RXIC02000023">
    <property type="protein sequence ID" value="KAB1213411.1"/>
    <property type="molecule type" value="Genomic_DNA"/>
</dbReference>
<dbReference type="SUPFAM" id="SSF52058">
    <property type="entry name" value="L domain-like"/>
    <property type="match status" value="1"/>
</dbReference>
<protein>
    <submittedName>
        <fullName evidence="2">Uncharacterized protein</fullName>
    </submittedName>
</protein>
<gene>
    <name evidence="2" type="ORF">CJ030_MR5G003516</name>
    <name evidence="1" type="ORF">CJ030_MR5G003519</name>
</gene>
<reference evidence="2 3" key="2">
    <citation type="journal article" date="2019" name="Plant Biotechnol. J.">
        <title>The red bayberry genome and genetic basis of sex determination.</title>
        <authorList>
            <person name="Jia H.M."/>
            <person name="Jia H.J."/>
            <person name="Cai Q.L."/>
            <person name="Wang Y."/>
            <person name="Zhao H.B."/>
            <person name="Yang W.F."/>
            <person name="Wang G.Y."/>
            <person name="Li Y.H."/>
            <person name="Zhan D.L."/>
            <person name="Shen Y.T."/>
            <person name="Niu Q.F."/>
            <person name="Chang L."/>
            <person name="Qiu J."/>
            <person name="Zhao L."/>
            <person name="Xie H.B."/>
            <person name="Fu W.Y."/>
            <person name="Jin J."/>
            <person name="Li X.W."/>
            <person name="Jiao Y."/>
            <person name="Zhou C.C."/>
            <person name="Tu T."/>
            <person name="Chai C.Y."/>
            <person name="Gao J.L."/>
            <person name="Fan L.J."/>
            <person name="van de Weg E."/>
            <person name="Wang J.Y."/>
            <person name="Gao Z.S."/>
        </authorList>
    </citation>
    <scope>NUCLEOTIDE SEQUENCE [LARGE SCALE GENOMIC DNA]</scope>
    <source>
        <tissue evidence="2">Leaves</tissue>
    </source>
</reference>
<evidence type="ECO:0000313" key="3">
    <source>
        <dbReference type="Proteomes" id="UP000516437"/>
    </source>
</evidence>
<keyword evidence="3" id="KW-1185">Reference proteome</keyword>
<name>A0A6A1VKZ3_9ROSI</name>
<evidence type="ECO:0000313" key="2">
    <source>
        <dbReference type="EMBL" id="KAB1213414.1"/>
    </source>
</evidence>
<organism evidence="2 3">
    <name type="scientific">Morella rubra</name>
    <name type="common">Chinese bayberry</name>
    <dbReference type="NCBI Taxonomy" id="262757"/>
    <lineage>
        <taxon>Eukaryota</taxon>
        <taxon>Viridiplantae</taxon>
        <taxon>Streptophyta</taxon>
        <taxon>Embryophyta</taxon>
        <taxon>Tracheophyta</taxon>
        <taxon>Spermatophyta</taxon>
        <taxon>Magnoliopsida</taxon>
        <taxon>eudicotyledons</taxon>
        <taxon>Gunneridae</taxon>
        <taxon>Pentapetalae</taxon>
        <taxon>rosids</taxon>
        <taxon>fabids</taxon>
        <taxon>Fagales</taxon>
        <taxon>Myricaceae</taxon>
        <taxon>Morella</taxon>
    </lineage>
</organism>
<dbReference type="OrthoDB" id="1733683at2759"/>
<comment type="caution">
    <text evidence="2">The sequence shown here is derived from an EMBL/GenBank/DDBJ whole genome shotgun (WGS) entry which is preliminary data.</text>
</comment>
<dbReference type="AlphaFoldDB" id="A0A6A1VKZ3"/>
<reference evidence="2" key="3">
    <citation type="submission" date="2019-09" db="EMBL/GenBank/DDBJ databases">
        <authorList>
            <person name="Gao Z."/>
        </authorList>
    </citation>
    <scope>NUCLEOTIDE SEQUENCE</scope>
    <source>
        <tissue evidence="2">Leaves</tissue>
    </source>
</reference>
<dbReference type="Proteomes" id="UP000516437">
    <property type="component" value="Chromosome 5"/>
</dbReference>